<keyword evidence="3" id="KW-0732">Signal</keyword>
<dbReference type="Gene3D" id="3.40.50.2300">
    <property type="match status" value="2"/>
</dbReference>
<protein>
    <submittedName>
        <fullName evidence="5">Monosaccharide ABC transporter substrate-binding protein, CUT2 family</fullName>
    </submittedName>
</protein>
<dbReference type="EMBL" id="FZOJ01000006">
    <property type="protein sequence ID" value="SNS25161.1"/>
    <property type="molecule type" value="Genomic_DNA"/>
</dbReference>
<dbReference type="RefSeq" id="WP_089282463.1">
    <property type="nucleotide sequence ID" value="NZ_FZOJ01000006.1"/>
</dbReference>
<evidence type="ECO:0000256" key="1">
    <source>
        <dbReference type="ARBA" id="ARBA00004196"/>
    </source>
</evidence>
<feature type="domain" description="Periplasmic binding protein" evidence="4">
    <location>
        <begin position="44"/>
        <end position="302"/>
    </location>
</feature>
<name>A0A239CZV9_9FIRM</name>
<dbReference type="OrthoDB" id="9769193at2"/>
<dbReference type="AlphaFoldDB" id="A0A239CZV9"/>
<dbReference type="GO" id="GO:0030313">
    <property type="term" value="C:cell envelope"/>
    <property type="evidence" value="ECO:0007669"/>
    <property type="project" value="UniProtKB-SubCell"/>
</dbReference>
<keyword evidence="6" id="KW-1185">Reference proteome</keyword>
<dbReference type="GO" id="GO:0030246">
    <property type="term" value="F:carbohydrate binding"/>
    <property type="evidence" value="ECO:0007669"/>
    <property type="project" value="UniProtKB-ARBA"/>
</dbReference>
<evidence type="ECO:0000313" key="5">
    <source>
        <dbReference type="EMBL" id="SNS25161.1"/>
    </source>
</evidence>
<dbReference type="SUPFAM" id="SSF53822">
    <property type="entry name" value="Periplasmic binding protein-like I"/>
    <property type="match status" value="1"/>
</dbReference>
<dbReference type="Proteomes" id="UP000198304">
    <property type="component" value="Unassembled WGS sequence"/>
</dbReference>
<dbReference type="PANTHER" id="PTHR46847:SF1">
    <property type="entry name" value="D-ALLOSE-BINDING PERIPLASMIC PROTEIN-RELATED"/>
    <property type="match status" value="1"/>
</dbReference>
<sequence>MNLKKVLALLLVLVLSITMVVGCGQKPAATEGGSTEEENGKIRIGVAISTFDDVWLTYMLDGMKKYEASLGDSNIEISYVDSKNDPNVQLGQLENFIAQGFDAVVINPVDTEASGPLTDLAKREGMPLISVNRPFQNQEDATSYVGSDSIIAGILQMEALGELMGGQGNIVILQGESSHEAARMRTEGVKQVIAEKYPDIKVIAEQTGKWQRSLGLDIMENWIQAGLEIHGVASNNDEMAIGAIMALEQAGKLDEVFVAGIDASPDALEFMKDDKLDITVFQDANGQGGGAMEAAVKIAKGESVEDVVWIDYQLVLPDQVDEYIAKWQ</sequence>
<accession>A0A239CZV9</accession>
<organism evidence="5 6">
    <name type="scientific">Anaerovirgula multivorans</name>
    <dbReference type="NCBI Taxonomy" id="312168"/>
    <lineage>
        <taxon>Bacteria</taxon>
        <taxon>Bacillati</taxon>
        <taxon>Bacillota</taxon>
        <taxon>Clostridia</taxon>
        <taxon>Peptostreptococcales</taxon>
        <taxon>Natronincolaceae</taxon>
        <taxon>Anaerovirgula</taxon>
    </lineage>
</organism>
<dbReference type="PANTHER" id="PTHR46847">
    <property type="entry name" value="D-ALLOSE-BINDING PERIPLASMIC PROTEIN-RELATED"/>
    <property type="match status" value="1"/>
</dbReference>
<evidence type="ECO:0000313" key="6">
    <source>
        <dbReference type="Proteomes" id="UP000198304"/>
    </source>
</evidence>
<dbReference type="InterPro" id="IPR028082">
    <property type="entry name" value="Peripla_BP_I"/>
</dbReference>
<comment type="similarity">
    <text evidence="2">Belongs to the bacterial solute-binding protein 2 family.</text>
</comment>
<proteinExistence type="inferred from homology"/>
<dbReference type="Pfam" id="PF13407">
    <property type="entry name" value="Peripla_BP_4"/>
    <property type="match status" value="1"/>
</dbReference>
<evidence type="ECO:0000259" key="4">
    <source>
        <dbReference type="Pfam" id="PF13407"/>
    </source>
</evidence>
<reference evidence="5 6" key="1">
    <citation type="submission" date="2017-06" db="EMBL/GenBank/DDBJ databases">
        <authorList>
            <person name="Kim H.J."/>
            <person name="Triplett B.A."/>
        </authorList>
    </citation>
    <scope>NUCLEOTIDE SEQUENCE [LARGE SCALE GENOMIC DNA]</scope>
    <source>
        <strain evidence="5 6">SCA</strain>
    </source>
</reference>
<dbReference type="PROSITE" id="PS51257">
    <property type="entry name" value="PROKAR_LIPOPROTEIN"/>
    <property type="match status" value="1"/>
</dbReference>
<evidence type="ECO:0000256" key="2">
    <source>
        <dbReference type="ARBA" id="ARBA00007639"/>
    </source>
</evidence>
<evidence type="ECO:0000256" key="3">
    <source>
        <dbReference type="ARBA" id="ARBA00022729"/>
    </source>
</evidence>
<dbReference type="CDD" id="cd06301">
    <property type="entry name" value="PBP1_rhizopine_binding-like"/>
    <property type="match status" value="1"/>
</dbReference>
<gene>
    <name evidence="5" type="ORF">SAMN05446037_1006230</name>
</gene>
<dbReference type="InterPro" id="IPR025997">
    <property type="entry name" value="SBP_2_dom"/>
</dbReference>
<comment type="subcellular location">
    <subcellularLocation>
        <location evidence="1">Cell envelope</location>
    </subcellularLocation>
</comment>